<gene>
    <name evidence="1" type="ORF">AaeL_AAEL011391</name>
</gene>
<dbReference type="VEuPathDB" id="VectorBase:AAEL011391"/>
<organism evidence="1 2">
    <name type="scientific">Aedes aegypti</name>
    <name type="common">Yellowfever mosquito</name>
    <name type="synonym">Culex aegypti</name>
    <dbReference type="NCBI Taxonomy" id="7159"/>
    <lineage>
        <taxon>Eukaryota</taxon>
        <taxon>Metazoa</taxon>
        <taxon>Ecdysozoa</taxon>
        <taxon>Arthropoda</taxon>
        <taxon>Hexapoda</taxon>
        <taxon>Insecta</taxon>
        <taxon>Pterygota</taxon>
        <taxon>Neoptera</taxon>
        <taxon>Endopterygota</taxon>
        <taxon>Diptera</taxon>
        <taxon>Nematocera</taxon>
        <taxon>Culicoidea</taxon>
        <taxon>Culicidae</taxon>
        <taxon>Culicinae</taxon>
        <taxon>Aedini</taxon>
        <taxon>Aedes</taxon>
        <taxon>Stegomyia</taxon>
    </lineage>
</organism>
<sequence length="325" mass="37317">MANIAQIVTRFKSLQIQSRLSTALKTCRPVLYSTSAEVPSSPESISTVPKKGKVSKAMKAYLERAKAHDEFMKIQNLEFKLGKRHLANMMGEDPETFTQADIDRAIQYLFPSGLYDKKARPMMKPPEEVIPQRKAAEFDETGRPFHSMFYTGRPNYYQLLFDIVGYLNNLNAFEDRMIRKQLTPDPTQQIDTSGSEWLAKEVLERQLLEDISDSEYENFVNVMTRLIQHPYSYKEKAFIDQYRKPLLAKTDADQIPKPQLDENGKSFITIYECLRKSARADVTIIAPGTGNITINGQDITYFDSVQPREQFQRRVVISRKAAYAS</sequence>
<reference evidence="1" key="1">
    <citation type="submission" date="2005-10" db="EMBL/GenBank/DDBJ databases">
        <authorList>
            <person name="Loftus B.J."/>
            <person name="Nene V.M."/>
            <person name="Hannick L.I."/>
            <person name="Bidwell S."/>
            <person name="Haas B."/>
            <person name="Amedeo P."/>
            <person name="Orvis J."/>
            <person name="Wortman J.R."/>
            <person name="White O.R."/>
            <person name="Salzberg S."/>
            <person name="Shumway M."/>
            <person name="Koo H."/>
            <person name="Zhao Y."/>
            <person name="Holmes M."/>
            <person name="Miller J."/>
            <person name="Schatz M."/>
            <person name="Pop M."/>
            <person name="Pai G."/>
            <person name="Utterback T."/>
            <person name="Rogers Y.-H."/>
            <person name="Kravitz S."/>
            <person name="Fraser C.M."/>
        </authorList>
    </citation>
    <scope>NUCLEOTIDE SEQUENCE</scope>
    <source>
        <strain evidence="1">Liverpool</strain>
    </source>
</reference>
<dbReference type="Proteomes" id="UP000682892">
    <property type="component" value="Unassembled WGS sequence"/>
</dbReference>
<proteinExistence type="predicted"/>
<evidence type="ECO:0000313" key="2">
    <source>
        <dbReference type="Proteomes" id="UP000682892"/>
    </source>
</evidence>
<reference evidence="1" key="3">
    <citation type="submission" date="2012-09" db="EMBL/GenBank/DDBJ databases">
        <authorList>
            <consortium name="VectorBase"/>
        </authorList>
    </citation>
    <scope>NUCLEOTIDE SEQUENCE</scope>
    <source>
        <strain evidence="1">Liverpool</strain>
    </source>
</reference>
<name>Q16Q52_AEDAE</name>
<protein>
    <submittedName>
        <fullName evidence="1">AAEL011391-PB</fullName>
    </submittedName>
</protein>
<reference evidence="1" key="2">
    <citation type="journal article" date="2007" name="Science">
        <title>Genome sequence of Aedes aegypti, a major arbovirus vector.</title>
        <authorList>
            <person name="Nene V."/>
            <person name="Wortman J.R."/>
            <person name="Lawson D."/>
            <person name="Haas B."/>
            <person name="Kodira C."/>
            <person name="Tu Z.J."/>
            <person name="Loftus B."/>
            <person name="Xi Z."/>
            <person name="Megy K."/>
            <person name="Grabherr M."/>
            <person name="Ren Q."/>
            <person name="Zdobnov E.M."/>
            <person name="Lobo N.F."/>
            <person name="Campbell K.S."/>
            <person name="Brown S.E."/>
            <person name="Bonaldo M.F."/>
            <person name="Zhu J."/>
            <person name="Sinkins S.P."/>
            <person name="Hogenkamp D.G."/>
            <person name="Amedeo P."/>
            <person name="Arensburger P."/>
            <person name="Atkinson P.W."/>
            <person name="Bidwell S."/>
            <person name="Biedler J."/>
            <person name="Birney E."/>
            <person name="Bruggner R.V."/>
            <person name="Costas J."/>
            <person name="Coy M.R."/>
            <person name="Crabtree J."/>
            <person name="Crawford M."/>
            <person name="Debruyn B."/>
            <person name="Decaprio D."/>
            <person name="Eiglmeier K."/>
            <person name="Eisenstadt E."/>
            <person name="El-Dorry H."/>
            <person name="Gelbart W.M."/>
            <person name="Gomes S.L."/>
            <person name="Hammond M."/>
            <person name="Hannick L.I."/>
            <person name="Hogan J.R."/>
            <person name="Holmes M.H."/>
            <person name="Jaffe D."/>
            <person name="Johnston J.S."/>
            <person name="Kennedy R.C."/>
            <person name="Koo H."/>
            <person name="Kravitz S."/>
            <person name="Kriventseva E.V."/>
            <person name="Kulp D."/>
            <person name="Labutti K."/>
            <person name="Lee E."/>
            <person name="Li S."/>
            <person name="Lovin D.D."/>
            <person name="Mao C."/>
            <person name="Mauceli E."/>
            <person name="Menck C.F."/>
            <person name="Miller J.R."/>
            <person name="Montgomery P."/>
            <person name="Mori A."/>
            <person name="Nascimento A.L."/>
            <person name="Naveira H.F."/>
            <person name="Nusbaum C."/>
            <person name="O'leary S."/>
            <person name="Orvis J."/>
            <person name="Pertea M."/>
            <person name="Quesneville H."/>
            <person name="Reidenbach K.R."/>
            <person name="Rogers Y.H."/>
            <person name="Roth C.W."/>
            <person name="Schneider J.R."/>
            <person name="Schatz M."/>
            <person name="Shumway M."/>
            <person name="Stanke M."/>
            <person name="Stinson E.O."/>
            <person name="Tubio J.M."/>
            <person name="Vanzee J.P."/>
            <person name="Verjovski-Almeida S."/>
            <person name="Werner D."/>
            <person name="White O."/>
            <person name="Wyder S."/>
            <person name="Zeng Q."/>
            <person name="Zhao Q."/>
            <person name="Zhao Y."/>
            <person name="Hill C.A."/>
            <person name="Raikhel A.S."/>
            <person name="Soares M.B."/>
            <person name="Knudson D.L."/>
            <person name="Lee N.H."/>
            <person name="Galagan J."/>
            <person name="Salzberg S.L."/>
            <person name="Paulsen I.T."/>
            <person name="Dimopoulos G."/>
            <person name="Collins F.H."/>
            <person name="Birren B."/>
            <person name="Fraser-Liggett C.M."/>
            <person name="Severson D.W."/>
        </authorList>
    </citation>
    <scope>NUCLEOTIDE SEQUENCE [LARGE SCALE GENOMIC DNA]</scope>
    <source>
        <strain evidence="1">Liverpool</strain>
    </source>
</reference>
<dbReference type="HOGENOM" id="CLU_060546_0_0_1"/>
<dbReference type="AlphaFoldDB" id="Q16Q52"/>
<accession>Q16Q52</accession>
<evidence type="ECO:0000313" key="1">
    <source>
        <dbReference type="EMBL" id="EAT36525.1"/>
    </source>
</evidence>
<dbReference type="EMBL" id="CH477760">
    <property type="protein sequence ID" value="EAT36525.1"/>
    <property type="molecule type" value="Genomic_DNA"/>
</dbReference>